<sequence>MMMQRSRQLLSTFSSIRLSLGHSGTGRKLCDSLHSRGFQDEEVQRLLKRITGLQLEKVFKPAKQTLEAPSYKLVSSKKLEEMRQSAEEEARMRLQMPPVLEERTPIDEVLEEDEGLAGLDTANVVFTDITYGLNDRKRFVVVREPSGRLRKATWEERDRIMQIYIPRERREVEVPPLFHDEQLPAVFANERHEFLLDAACVQFEPDAAGFLAVHQKAYEDLASTEMYDVLRSTRHFAGMAYYFSKHKRIDGLLTDMIQRDLFDDAVDLIRLYNIIHPTSPVAQEAQTLNLDSIDLIKAYIRLDSHHSGKLELALQAWENARTQPEAQGVAE</sequence>
<organism evidence="1 2">
    <name type="scientific">Strongylocentrotus purpuratus</name>
    <name type="common">Purple sea urchin</name>
    <dbReference type="NCBI Taxonomy" id="7668"/>
    <lineage>
        <taxon>Eukaryota</taxon>
        <taxon>Metazoa</taxon>
        <taxon>Echinodermata</taxon>
        <taxon>Eleutherozoa</taxon>
        <taxon>Echinozoa</taxon>
        <taxon>Echinoidea</taxon>
        <taxon>Euechinoidea</taxon>
        <taxon>Echinacea</taxon>
        <taxon>Camarodonta</taxon>
        <taxon>Echinidea</taxon>
        <taxon>Strongylocentrotidae</taxon>
        <taxon>Strongylocentrotus</taxon>
    </lineage>
</organism>
<dbReference type="InterPro" id="IPR019374">
    <property type="entry name" value="Ribosomal_mS22"/>
</dbReference>
<keyword evidence="2" id="KW-1185">Reference proteome</keyword>
<evidence type="ECO:0000313" key="2">
    <source>
        <dbReference type="Proteomes" id="UP000007110"/>
    </source>
</evidence>
<proteinExistence type="predicted"/>
<evidence type="ECO:0008006" key="3">
    <source>
        <dbReference type="Google" id="ProtNLM"/>
    </source>
</evidence>
<dbReference type="GO" id="GO:0005763">
    <property type="term" value="C:mitochondrial small ribosomal subunit"/>
    <property type="evidence" value="ECO:0000318"/>
    <property type="project" value="GO_Central"/>
</dbReference>
<dbReference type="OMA" id="GYIELTL"/>
<dbReference type="GO" id="GO:0003735">
    <property type="term" value="F:structural constituent of ribosome"/>
    <property type="evidence" value="ECO:0000318"/>
    <property type="project" value="GO_Central"/>
</dbReference>
<dbReference type="CTD" id="56945"/>
<name>A0A7M7NW40_STRPU</name>
<reference evidence="2" key="1">
    <citation type="submission" date="2015-02" db="EMBL/GenBank/DDBJ databases">
        <title>Genome sequencing for Strongylocentrotus purpuratus.</title>
        <authorList>
            <person name="Murali S."/>
            <person name="Liu Y."/>
            <person name="Vee V."/>
            <person name="English A."/>
            <person name="Wang M."/>
            <person name="Skinner E."/>
            <person name="Han Y."/>
            <person name="Muzny D.M."/>
            <person name="Worley K.C."/>
            <person name="Gibbs R.A."/>
        </authorList>
    </citation>
    <scope>NUCLEOTIDE SEQUENCE</scope>
</reference>
<evidence type="ECO:0000313" key="1">
    <source>
        <dbReference type="EnsemblMetazoa" id="XP_030842393"/>
    </source>
</evidence>
<dbReference type="Pfam" id="PF10245">
    <property type="entry name" value="MRP-S22"/>
    <property type="match status" value="1"/>
</dbReference>
<dbReference type="EnsemblMetazoa" id="XM_030986533">
    <property type="protein sequence ID" value="XP_030842393"/>
    <property type="gene ID" value="LOC589317"/>
</dbReference>
<dbReference type="Proteomes" id="UP000007110">
    <property type="component" value="Unassembled WGS sequence"/>
</dbReference>
<dbReference type="KEGG" id="spu:589317"/>
<dbReference type="OrthoDB" id="10052321at2759"/>
<dbReference type="InParanoid" id="A0A7M7NW40"/>
<protein>
    <recommendedName>
        <fullName evidence="3">28S ribosomal protein S22, mitochondrial</fullName>
    </recommendedName>
</protein>
<dbReference type="RefSeq" id="XP_030842393.1">
    <property type="nucleotide sequence ID" value="XM_030986533.1"/>
</dbReference>
<dbReference type="GeneID" id="589317"/>
<accession>A0A7M7NW40</accession>
<dbReference type="AlphaFoldDB" id="A0A7M7NW40"/>
<dbReference type="PANTHER" id="PTHR13071">
    <property type="entry name" value="MITOCHONDRIAL 28S RIBOSOMAL PROTEIN S22"/>
    <property type="match status" value="1"/>
</dbReference>
<dbReference type="PANTHER" id="PTHR13071:SF4">
    <property type="entry name" value="SMALL RIBOSOMAL SUBUNIT PROTEIN MS22"/>
    <property type="match status" value="1"/>
</dbReference>
<reference evidence="1" key="2">
    <citation type="submission" date="2021-01" db="UniProtKB">
        <authorList>
            <consortium name="EnsemblMetazoa"/>
        </authorList>
    </citation>
    <scope>IDENTIFICATION</scope>
</reference>